<evidence type="ECO:0000256" key="2">
    <source>
        <dbReference type="ARBA" id="ARBA00023043"/>
    </source>
</evidence>
<dbReference type="PANTHER" id="PTHR24198">
    <property type="entry name" value="ANKYRIN REPEAT AND PROTEIN KINASE DOMAIN-CONTAINING PROTEIN"/>
    <property type="match status" value="1"/>
</dbReference>
<evidence type="ECO:0000256" key="1">
    <source>
        <dbReference type="ARBA" id="ARBA00022737"/>
    </source>
</evidence>
<sequence length="486" mass="54911">IMPSRRKSKSPKGKRSADAIITEALRAMMLSEPLISREQIALRDLREDHVCQKQVKAEEPDEVVDEMAPQTTQGQTSGSSVISEKNVAITSASLPKPGEEINEEAVLEILKNLSLEDVCVHLARFTYMTADEGDSYTHSWFEKMRNLCLYAVEKFEYAPPQLPYELEQRLNRCCEEIERDDRAEKRTKCKERNARHTIEKGEQFECVYTVDQEDLVSKPVLLTAISNDVEKFYEICRMTVCLESSGRCSSSCVCFSASRFGANVLHLAASHGNAEFIKAVLFPGEALPNERTFRHHYEIMLERWISGALSGGGAPMFPFDVAVYYNDIKCARALLEHRSTSVTLRNRQEDMGQLYTTYPFCSYTESNLSIAAYHGNLTMINILQEWHLIKKHHYPQAFRDAANAGDIRVIEELWEMCGKDETCLVEQPRKGKRMCSPLHLAAAAGHLNCVEFLCKIPMLHITPDAVGDLPLLHAVENGHLVTTCLV</sequence>
<organism evidence="4 5">
    <name type="scientific">Parelaphostrongylus tenuis</name>
    <name type="common">Meningeal worm</name>
    <dbReference type="NCBI Taxonomy" id="148309"/>
    <lineage>
        <taxon>Eukaryota</taxon>
        <taxon>Metazoa</taxon>
        <taxon>Ecdysozoa</taxon>
        <taxon>Nematoda</taxon>
        <taxon>Chromadorea</taxon>
        <taxon>Rhabditida</taxon>
        <taxon>Rhabditina</taxon>
        <taxon>Rhabditomorpha</taxon>
        <taxon>Strongyloidea</taxon>
        <taxon>Metastrongylidae</taxon>
        <taxon>Parelaphostrongylus</taxon>
    </lineage>
</organism>
<evidence type="ECO:0000256" key="3">
    <source>
        <dbReference type="SAM" id="MobiDB-lite"/>
    </source>
</evidence>
<dbReference type="Pfam" id="PF12796">
    <property type="entry name" value="Ank_2"/>
    <property type="match status" value="1"/>
</dbReference>
<keyword evidence="5" id="KW-1185">Reference proteome</keyword>
<protein>
    <submittedName>
        <fullName evidence="4">Uncharacterized protein</fullName>
    </submittedName>
</protein>
<dbReference type="SUPFAM" id="SSF48403">
    <property type="entry name" value="Ankyrin repeat"/>
    <property type="match status" value="1"/>
</dbReference>
<feature type="region of interest" description="Disordered" evidence="3">
    <location>
        <begin position="56"/>
        <end position="82"/>
    </location>
</feature>
<evidence type="ECO:0000313" key="5">
    <source>
        <dbReference type="Proteomes" id="UP001196413"/>
    </source>
</evidence>
<gene>
    <name evidence="4" type="ORF">KIN20_015551</name>
</gene>
<dbReference type="AlphaFoldDB" id="A0AAD5MG96"/>
<accession>A0AAD5MG96</accession>
<name>A0AAD5MG96_PARTN</name>
<feature type="compositionally biased region" description="Polar residues" evidence="3">
    <location>
        <begin position="69"/>
        <end position="82"/>
    </location>
</feature>
<comment type="caution">
    <text evidence="4">The sequence shown here is derived from an EMBL/GenBank/DDBJ whole genome shotgun (WGS) entry which is preliminary data.</text>
</comment>
<dbReference type="InterPro" id="IPR002110">
    <property type="entry name" value="Ankyrin_rpt"/>
</dbReference>
<dbReference type="PANTHER" id="PTHR24198:SF165">
    <property type="entry name" value="ANKYRIN REPEAT-CONTAINING PROTEIN-RELATED"/>
    <property type="match status" value="1"/>
</dbReference>
<dbReference type="InterPro" id="IPR036770">
    <property type="entry name" value="Ankyrin_rpt-contain_sf"/>
</dbReference>
<keyword evidence="1" id="KW-0677">Repeat</keyword>
<reference evidence="4" key="1">
    <citation type="submission" date="2021-06" db="EMBL/GenBank/DDBJ databases">
        <title>Parelaphostrongylus tenuis whole genome reference sequence.</title>
        <authorList>
            <person name="Garwood T.J."/>
            <person name="Larsen P.A."/>
            <person name="Fountain-Jones N.M."/>
            <person name="Garbe J.R."/>
            <person name="Macchietto M.G."/>
            <person name="Kania S.A."/>
            <person name="Gerhold R.W."/>
            <person name="Richards J.E."/>
            <person name="Wolf T.M."/>
        </authorList>
    </citation>
    <scope>NUCLEOTIDE SEQUENCE</scope>
    <source>
        <strain evidence="4">MNPRO001-30</strain>
        <tissue evidence="4">Meninges</tissue>
    </source>
</reference>
<feature type="non-terminal residue" evidence="4">
    <location>
        <position position="1"/>
    </location>
</feature>
<proteinExistence type="predicted"/>
<evidence type="ECO:0000313" key="4">
    <source>
        <dbReference type="EMBL" id="KAJ1357410.1"/>
    </source>
</evidence>
<keyword evidence="2" id="KW-0040">ANK repeat</keyword>
<dbReference type="EMBL" id="JAHQIW010003124">
    <property type="protein sequence ID" value="KAJ1357410.1"/>
    <property type="molecule type" value="Genomic_DNA"/>
</dbReference>
<dbReference type="Proteomes" id="UP001196413">
    <property type="component" value="Unassembled WGS sequence"/>
</dbReference>
<dbReference type="SMART" id="SM00248">
    <property type="entry name" value="ANK"/>
    <property type="match status" value="3"/>
</dbReference>
<dbReference type="Gene3D" id="1.25.40.20">
    <property type="entry name" value="Ankyrin repeat-containing domain"/>
    <property type="match status" value="1"/>
</dbReference>